<feature type="region of interest" description="Disordered" evidence="1">
    <location>
        <begin position="56"/>
        <end position="98"/>
    </location>
</feature>
<dbReference type="Proteomes" id="UP000095287">
    <property type="component" value="Unplaced"/>
</dbReference>
<dbReference type="AlphaFoldDB" id="A0A1I8AA00"/>
<sequence length="330" mass="37550">MNPSSAAHGASSDHDKFLRQSQDVKNNLINLLESQEKLRRMMMNYSNEIIHGPSITAMNNREISPQRESNDEEKEGSSEEDEISSVSSVSSEEEADLDNDGLSVIEEGASHPEALGQAEKRKLRIVRDVPNSEKMSIWKCAVCGKQIKGNWRKRQGHIQAHEGLKVSCPVAECSVIVGDTNLRKHLKRKHKMACNALPSREKALLQKELDRNNEVAMNYEMKYFPPTSLISFSDTTGKDPVKPFCKKCRIRCTQLQGRRNHVAIELKLKLNCPVRGCSHRGRHGAIKAHLRRKHGKQLRDLNGTERKCFDNARQKLYKKVDNVMHQFFSQ</sequence>
<evidence type="ECO:0000256" key="1">
    <source>
        <dbReference type="SAM" id="MobiDB-lite"/>
    </source>
</evidence>
<organism evidence="2 3">
    <name type="scientific">Steinernema glaseri</name>
    <dbReference type="NCBI Taxonomy" id="37863"/>
    <lineage>
        <taxon>Eukaryota</taxon>
        <taxon>Metazoa</taxon>
        <taxon>Ecdysozoa</taxon>
        <taxon>Nematoda</taxon>
        <taxon>Chromadorea</taxon>
        <taxon>Rhabditida</taxon>
        <taxon>Tylenchina</taxon>
        <taxon>Panagrolaimomorpha</taxon>
        <taxon>Strongyloidoidea</taxon>
        <taxon>Steinernematidae</taxon>
        <taxon>Steinernema</taxon>
    </lineage>
</organism>
<protein>
    <submittedName>
        <fullName evidence="3">C2H2-type domain-containing protein</fullName>
    </submittedName>
</protein>
<name>A0A1I8AA00_9BILA</name>
<evidence type="ECO:0000313" key="2">
    <source>
        <dbReference type="Proteomes" id="UP000095287"/>
    </source>
</evidence>
<proteinExistence type="predicted"/>
<feature type="compositionally biased region" description="Acidic residues" evidence="1">
    <location>
        <begin position="70"/>
        <end position="83"/>
    </location>
</feature>
<evidence type="ECO:0000313" key="3">
    <source>
        <dbReference type="WBParaSite" id="L893_g3455.t1"/>
    </source>
</evidence>
<reference evidence="3" key="1">
    <citation type="submission" date="2016-11" db="UniProtKB">
        <authorList>
            <consortium name="WormBaseParasite"/>
        </authorList>
    </citation>
    <scope>IDENTIFICATION</scope>
</reference>
<keyword evidence="2" id="KW-1185">Reference proteome</keyword>
<dbReference type="WBParaSite" id="L893_g3455.t1">
    <property type="protein sequence ID" value="L893_g3455.t1"/>
    <property type="gene ID" value="L893_g3455"/>
</dbReference>
<accession>A0A1I8AA00</accession>